<evidence type="ECO:0000256" key="2">
    <source>
        <dbReference type="ARBA" id="ARBA00022741"/>
    </source>
</evidence>
<evidence type="ECO:0000259" key="4">
    <source>
        <dbReference type="SMART" id="SM00382"/>
    </source>
</evidence>
<organism evidence="5 6">
    <name type="scientific">Chitinophaga lutea</name>
    <dbReference type="NCBI Taxonomy" id="2488634"/>
    <lineage>
        <taxon>Bacteria</taxon>
        <taxon>Pseudomonadati</taxon>
        <taxon>Bacteroidota</taxon>
        <taxon>Chitinophagia</taxon>
        <taxon>Chitinophagales</taxon>
        <taxon>Chitinophagaceae</taxon>
        <taxon>Chitinophaga</taxon>
    </lineage>
</organism>
<gene>
    <name evidence="5" type="ORF">EGT74_04815</name>
</gene>
<dbReference type="Gene3D" id="3.30.230.10">
    <property type="match status" value="1"/>
</dbReference>
<dbReference type="InterPro" id="IPR025158">
    <property type="entry name" value="Mg_chelat-rel_C"/>
</dbReference>
<evidence type="ECO:0000256" key="1">
    <source>
        <dbReference type="ARBA" id="ARBA00006354"/>
    </source>
</evidence>
<dbReference type="Pfam" id="PF01078">
    <property type="entry name" value="Mg_chelatase"/>
    <property type="match status" value="1"/>
</dbReference>
<dbReference type="AlphaFoldDB" id="A0A3N4PY33"/>
<dbReference type="InterPro" id="IPR014721">
    <property type="entry name" value="Ribsml_uS5_D2-typ_fold_subgr"/>
</dbReference>
<dbReference type="InterPro" id="IPR027417">
    <property type="entry name" value="P-loop_NTPase"/>
</dbReference>
<dbReference type="PANTHER" id="PTHR32039:SF7">
    <property type="entry name" value="COMPETENCE PROTEIN COMM"/>
    <property type="match status" value="1"/>
</dbReference>
<evidence type="ECO:0000256" key="3">
    <source>
        <dbReference type="ARBA" id="ARBA00022840"/>
    </source>
</evidence>
<keyword evidence="6" id="KW-1185">Reference proteome</keyword>
<dbReference type="SUPFAM" id="SSF52540">
    <property type="entry name" value="P-loop containing nucleoside triphosphate hydrolases"/>
    <property type="match status" value="1"/>
</dbReference>
<keyword evidence="2" id="KW-0547">Nucleotide-binding</keyword>
<reference evidence="5 6" key="1">
    <citation type="submission" date="2018-11" db="EMBL/GenBank/DDBJ databases">
        <title>Chitinophaga lutea sp.nov., isolate from arsenic contaminated soil.</title>
        <authorList>
            <person name="Zong Y."/>
        </authorList>
    </citation>
    <scope>NUCLEOTIDE SEQUENCE [LARGE SCALE GENOMIC DNA]</scope>
    <source>
        <strain evidence="5 6">ZY74</strain>
    </source>
</reference>
<dbReference type="NCBIfam" id="TIGR00368">
    <property type="entry name" value="YifB family Mg chelatase-like AAA ATPase"/>
    <property type="match status" value="1"/>
</dbReference>
<comment type="caution">
    <text evidence="5">The sequence shown here is derived from an EMBL/GenBank/DDBJ whole genome shotgun (WGS) entry which is preliminary data.</text>
</comment>
<dbReference type="OrthoDB" id="9813147at2"/>
<protein>
    <submittedName>
        <fullName evidence="5">ATP-binding protein</fullName>
    </submittedName>
</protein>
<feature type="domain" description="AAA+ ATPase" evidence="4">
    <location>
        <begin position="214"/>
        <end position="397"/>
    </location>
</feature>
<dbReference type="Proteomes" id="UP000278351">
    <property type="component" value="Unassembled WGS sequence"/>
</dbReference>
<dbReference type="InterPro" id="IPR001208">
    <property type="entry name" value="MCM_dom"/>
</dbReference>
<dbReference type="InterPro" id="IPR004482">
    <property type="entry name" value="Mg_chelat-rel"/>
</dbReference>
<dbReference type="InterPro" id="IPR003593">
    <property type="entry name" value="AAA+_ATPase"/>
</dbReference>
<evidence type="ECO:0000313" key="6">
    <source>
        <dbReference type="Proteomes" id="UP000278351"/>
    </source>
</evidence>
<dbReference type="InterPro" id="IPR020568">
    <property type="entry name" value="Ribosomal_Su5_D2-typ_SF"/>
</dbReference>
<name>A0A3N4PY33_9BACT</name>
<dbReference type="Gene3D" id="3.40.50.300">
    <property type="entry name" value="P-loop containing nucleotide triphosphate hydrolases"/>
    <property type="match status" value="1"/>
</dbReference>
<dbReference type="EMBL" id="RPDH01000001">
    <property type="protein sequence ID" value="RPE12868.1"/>
    <property type="molecule type" value="Genomic_DNA"/>
</dbReference>
<comment type="similarity">
    <text evidence="1">Belongs to the Mg-chelatase subunits D/I family. ComM subfamily.</text>
</comment>
<dbReference type="GO" id="GO:0003677">
    <property type="term" value="F:DNA binding"/>
    <property type="evidence" value="ECO:0007669"/>
    <property type="project" value="InterPro"/>
</dbReference>
<evidence type="ECO:0000313" key="5">
    <source>
        <dbReference type="EMBL" id="RPE12868.1"/>
    </source>
</evidence>
<dbReference type="GO" id="GO:0005524">
    <property type="term" value="F:ATP binding"/>
    <property type="evidence" value="ECO:0007669"/>
    <property type="project" value="UniProtKB-KW"/>
</dbReference>
<dbReference type="InterPro" id="IPR045006">
    <property type="entry name" value="CHLI-like"/>
</dbReference>
<sequence>MLTKIYGSAVHGVEAITITIEVNVGQGTKFFLVGLPDNAVKESAYRIETVIKNTGFKMPRLRTVVNMAPADIRKAGSAYDLPIATGILAASRQITCAVSPEAYVIMGELSLDGTLRPVRGALPMALRAKQEGFKGIVLPKQNAGEAAMVEGLDVLGAGHFSEVVNFLEGKAELLPVKGNVPADFLHHQFHFDIDFDEVKGQQFVKRAMEIAAAGGHNIILIGPPGAGKTMLAKRLPTILPPLSLAEALESTKIHSVAGKLSGHPGMIVHRPFRAPHHTISNYALAGGGTIPVPGEISLAHHGILFLDELPEYRRSALEVLRQPMEERKVTIARAALSVEFPAGFMLVTSMNPCPCGYYNHPEKECSCPPGNVQHYLNKLSGPLLDRIDLHIEVTPVQPADITGKAVEETSEIIRRRVMAARNIQLERFAGDEQMVHCNAHMNNRQLQRHCRLEPAARQLLESAMKRLQLSARAYDRILKVSRTIADLAGHAELGTHHIAEAIQFRSLDRENWARRTF</sequence>
<dbReference type="RefSeq" id="WP_123845384.1">
    <property type="nucleotide sequence ID" value="NZ_RPDH01000001.1"/>
</dbReference>
<dbReference type="Pfam" id="PF13335">
    <property type="entry name" value="Mg_chelatase_C"/>
    <property type="match status" value="1"/>
</dbReference>
<accession>A0A3N4PY33</accession>
<dbReference type="Pfam" id="PF13541">
    <property type="entry name" value="ChlI"/>
    <property type="match status" value="1"/>
</dbReference>
<dbReference type="SUPFAM" id="SSF54211">
    <property type="entry name" value="Ribosomal protein S5 domain 2-like"/>
    <property type="match status" value="1"/>
</dbReference>
<dbReference type="SMART" id="SM00382">
    <property type="entry name" value="AAA"/>
    <property type="match status" value="1"/>
</dbReference>
<dbReference type="PANTHER" id="PTHR32039">
    <property type="entry name" value="MAGNESIUM-CHELATASE SUBUNIT CHLI"/>
    <property type="match status" value="1"/>
</dbReference>
<keyword evidence="3 5" id="KW-0067">ATP-binding</keyword>
<dbReference type="InterPro" id="IPR000523">
    <property type="entry name" value="Mg_chelatse_chII-like_cat_dom"/>
</dbReference>
<dbReference type="PRINTS" id="PR01657">
    <property type="entry name" value="MCMFAMILY"/>
</dbReference>
<proteinExistence type="inferred from homology"/>